<keyword evidence="3" id="KW-1185">Reference proteome</keyword>
<dbReference type="RefSeq" id="WP_068005950.1">
    <property type="nucleotide sequence ID" value="NZ_QQBC01000010.1"/>
</dbReference>
<evidence type="ECO:0000259" key="1">
    <source>
        <dbReference type="Pfam" id="PF20795"/>
    </source>
</evidence>
<gene>
    <name evidence="2" type="ORF">DFR76_11027</name>
</gene>
<proteinExistence type="predicted"/>
<evidence type="ECO:0000313" key="3">
    <source>
        <dbReference type="Proteomes" id="UP000254869"/>
    </source>
</evidence>
<sequence length="150" mass="17567">MTVDDDIRREIDIWYSRYAREFIEFTAGRAGNDHFHRNYYSIPLYICEDGGRNQWLLTDAEVRESLLAGQRDLGARGYHHATILDRVIRVLHPTRVTMEIIVSRQRENDVEIERWAVGYDIAKLDPGWRIIDIYTKPTTADTVSDAWPLT</sequence>
<name>A0A370HYF3_9NOCA</name>
<dbReference type="AlphaFoldDB" id="A0A370HYF3"/>
<dbReference type="Proteomes" id="UP000254869">
    <property type="component" value="Unassembled WGS sequence"/>
</dbReference>
<reference evidence="2 3" key="1">
    <citation type="submission" date="2018-07" db="EMBL/GenBank/DDBJ databases">
        <title>Genomic Encyclopedia of Type Strains, Phase IV (KMG-IV): sequencing the most valuable type-strain genomes for metagenomic binning, comparative biology and taxonomic classification.</title>
        <authorList>
            <person name="Goeker M."/>
        </authorList>
    </citation>
    <scope>NUCLEOTIDE SEQUENCE [LARGE SCALE GENOMIC DNA]</scope>
    <source>
        <strain evidence="2 3">DSM 44290</strain>
    </source>
</reference>
<evidence type="ECO:0000313" key="2">
    <source>
        <dbReference type="EMBL" id="RDI63330.1"/>
    </source>
</evidence>
<accession>A0A370HYF3</accession>
<comment type="caution">
    <text evidence="2">The sequence shown here is derived from an EMBL/GenBank/DDBJ whole genome shotgun (WGS) entry which is preliminary data.</text>
</comment>
<organism evidence="2 3">
    <name type="scientific">Nocardia pseudobrasiliensis</name>
    <dbReference type="NCBI Taxonomy" id="45979"/>
    <lineage>
        <taxon>Bacteria</taxon>
        <taxon>Bacillati</taxon>
        <taxon>Actinomycetota</taxon>
        <taxon>Actinomycetes</taxon>
        <taxon>Mycobacteriales</taxon>
        <taxon>Nocardiaceae</taxon>
        <taxon>Nocardia</taxon>
    </lineage>
</organism>
<protein>
    <recommendedName>
        <fullName evidence="1">DUF6841 domain-containing protein</fullName>
    </recommendedName>
</protein>
<dbReference type="InterPro" id="IPR049219">
    <property type="entry name" value="DUF6841"/>
</dbReference>
<dbReference type="Pfam" id="PF20795">
    <property type="entry name" value="DUF6841"/>
    <property type="match status" value="1"/>
</dbReference>
<feature type="domain" description="DUF6841" evidence="1">
    <location>
        <begin position="9"/>
        <end position="138"/>
    </location>
</feature>
<dbReference type="EMBL" id="QQBC01000010">
    <property type="protein sequence ID" value="RDI63330.1"/>
    <property type="molecule type" value="Genomic_DNA"/>
</dbReference>